<feature type="region of interest" description="Disordered" evidence="1">
    <location>
        <begin position="44"/>
        <end position="66"/>
    </location>
</feature>
<evidence type="ECO:0000256" key="1">
    <source>
        <dbReference type="SAM" id="MobiDB-lite"/>
    </source>
</evidence>
<feature type="region of interest" description="Disordered" evidence="1">
    <location>
        <begin position="1"/>
        <end position="22"/>
    </location>
</feature>
<accession>A0ABU2JZE2</accession>
<sequence>MNNRGDEPGQPSISPPDAAGGHRMELLERGPFLAARCSCGWSSPARRSRPLARTEAAAHLGHRFPA</sequence>
<keyword evidence="3" id="KW-1185">Reference proteome</keyword>
<reference evidence="3" key="1">
    <citation type="submission" date="2023-07" db="EMBL/GenBank/DDBJ databases">
        <title>30 novel species of actinomycetes from the DSMZ collection.</title>
        <authorList>
            <person name="Nouioui I."/>
        </authorList>
    </citation>
    <scope>NUCLEOTIDE SEQUENCE [LARGE SCALE GENOMIC DNA]</scope>
    <source>
        <strain evidence="3">DSM 44915</strain>
    </source>
</reference>
<dbReference type="EMBL" id="JAVREO010000026">
    <property type="protein sequence ID" value="MDT0270378.1"/>
    <property type="molecule type" value="Genomic_DNA"/>
</dbReference>
<comment type="caution">
    <text evidence="2">The sequence shown here is derived from an EMBL/GenBank/DDBJ whole genome shotgun (WGS) entry which is preliminary data.</text>
</comment>
<dbReference type="RefSeq" id="WP_311670478.1">
    <property type="nucleotide sequence ID" value="NZ_JAVREO010000026.1"/>
</dbReference>
<dbReference type="Proteomes" id="UP001183410">
    <property type="component" value="Unassembled WGS sequence"/>
</dbReference>
<organism evidence="2 3">
    <name type="scientific">Streptomyces chisholmiae</name>
    <dbReference type="NCBI Taxonomy" id="3075540"/>
    <lineage>
        <taxon>Bacteria</taxon>
        <taxon>Bacillati</taxon>
        <taxon>Actinomycetota</taxon>
        <taxon>Actinomycetes</taxon>
        <taxon>Kitasatosporales</taxon>
        <taxon>Streptomycetaceae</taxon>
        <taxon>Streptomyces</taxon>
    </lineage>
</organism>
<evidence type="ECO:0000313" key="2">
    <source>
        <dbReference type="EMBL" id="MDT0270378.1"/>
    </source>
</evidence>
<name>A0ABU2JZE2_9ACTN</name>
<evidence type="ECO:0000313" key="3">
    <source>
        <dbReference type="Proteomes" id="UP001183410"/>
    </source>
</evidence>
<proteinExistence type="predicted"/>
<protein>
    <submittedName>
        <fullName evidence="2">Uncharacterized protein</fullName>
    </submittedName>
</protein>
<gene>
    <name evidence="2" type="ORF">RM844_29310</name>
</gene>